<dbReference type="Pfam" id="PF00171">
    <property type="entry name" value="Aldedh"/>
    <property type="match status" value="1"/>
</dbReference>
<gene>
    <name evidence="13" type="primary">pruA</name>
    <name evidence="13" type="ORF">QH73_0003230</name>
</gene>
<evidence type="ECO:0000256" key="5">
    <source>
        <dbReference type="ARBA" id="ARBA00032259"/>
    </source>
</evidence>
<dbReference type="Gene3D" id="3.20.20.220">
    <property type="match status" value="1"/>
</dbReference>
<dbReference type="NCBIfam" id="NF002852">
    <property type="entry name" value="PRK03137.1"/>
    <property type="match status" value="1"/>
</dbReference>
<feature type="domain" description="Proline utilization A N-terminal" evidence="12">
    <location>
        <begin position="11"/>
        <end position="126"/>
    </location>
</feature>
<dbReference type="InterPro" id="IPR050485">
    <property type="entry name" value="Proline_metab_enzyme"/>
</dbReference>
<dbReference type="InterPro" id="IPR002872">
    <property type="entry name" value="Proline_DH_dom"/>
</dbReference>
<dbReference type="Gene3D" id="3.40.309.10">
    <property type="entry name" value="Aldehyde Dehydrogenase, Chain A, domain 2"/>
    <property type="match status" value="1"/>
</dbReference>
<dbReference type="InterPro" id="IPR016160">
    <property type="entry name" value="Ald_DH_CS_CYS"/>
</dbReference>
<dbReference type="GO" id="GO:0010133">
    <property type="term" value="P:L-proline catabolic process to L-glutamate"/>
    <property type="evidence" value="ECO:0007669"/>
    <property type="project" value="InterPro"/>
</dbReference>
<evidence type="ECO:0000313" key="13">
    <source>
        <dbReference type="EMBL" id="NHC33683.1"/>
    </source>
</evidence>
<feature type="active site" evidence="8">
    <location>
        <position position="812"/>
    </location>
</feature>
<dbReference type="Gene3D" id="3.40.605.10">
    <property type="entry name" value="Aldehyde Dehydrogenase, Chain A, domain 1"/>
    <property type="match status" value="1"/>
</dbReference>
<evidence type="ECO:0000256" key="4">
    <source>
        <dbReference type="ARBA" id="ARBA00023027"/>
    </source>
</evidence>
<dbReference type="GO" id="GO:0009898">
    <property type="term" value="C:cytoplasmic side of plasma membrane"/>
    <property type="evidence" value="ECO:0007669"/>
    <property type="project" value="TreeGrafter"/>
</dbReference>
<dbReference type="GO" id="GO:0004657">
    <property type="term" value="F:proline dehydrogenase activity"/>
    <property type="evidence" value="ECO:0007669"/>
    <property type="project" value="InterPro"/>
</dbReference>
<feature type="compositionally biased region" description="Low complexity" evidence="9">
    <location>
        <begin position="466"/>
        <end position="478"/>
    </location>
</feature>
<feature type="domain" description="Aldehyde dehydrogenase" evidence="10">
    <location>
        <begin position="541"/>
        <end position="1001"/>
    </location>
</feature>
<dbReference type="FunFam" id="3.40.309.10:FF:000005">
    <property type="entry name" value="1-pyrroline-5-carboxylate dehydrogenase 1"/>
    <property type="match status" value="1"/>
</dbReference>
<dbReference type="FunFam" id="3.40.605.10:FF:000045">
    <property type="entry name" value="1-pyrroline-5-carboxylate dehydrogenase 1"/>
    <property type="match status" value="1"/>
</dbReference>
<dbReference type="RefSeq" id="WP_052289982.1">
    <property type="nucleotide sequence ID" value="NZ_JTJC03000001.1"/>
</dbReference>
<organism evidence="13 14">
    <name type="scientific">Scytonema millei VB511283</name>
    <dbReference type="NCBI Taxonomy" id="1245923"/>
    <lineage>
        <taxon>Bacteria</taxon>
        <taxon>Bacillati</taxon>
        <taxon>Cyanobacteriota</taxon>
        <taxon>Cyanophyceae</taxon>
        <taxon>Nostocales</taxon>
        <taxon>Scytonemataceae</taxon>
        <taxon>Scytonema</taxon>
    </lineage>
</organism>
<feature type="region of interest" description="Disordered" evidence="9">
    <location>
        <begin position="454"/>
        <end position="499"/>
    </location>
</feature>
<evidence type="ECO:0000259" key="10">
    <source>
        <dbReference type="Pfam" id="PF00171"/>
    </source>
</evidence>
<evidence type="ECO:0000256" key="3">
    <source>
        <dbReference type="ARBA" id="ARBA00023002"/>
    </source>
</evidence>
<dbReference type="PROSITE" id="PS00070">
    <property type="entry name" value="ALDEHYDE_DEHYDR_CYS"/>
    <property type="match status" value="1"/>
</dbReference>
<dbReference type="OrthoDB" id="548310at2"/>
<dbReference type="InterPro" id="IPR016163">
    <property type="entry name" value="Ald_DH_C"/>
</dbReference>
<dbReference type="Proteomes" id="UP000031532">
    <property type="component" value="Unassembled WGS sequence"/>
</dbReference>
<dbReference type="InterPro" id="IPR016161">
    <property type="entry name" value="Ald_DH/histidinol_DH"/>
</dbReference>
<dbReference type="PANTHER" id="PTHR42862:SF1">
    <property type="entry name" value="DELTA-1-PYRROLINE-5-CARBOXYLATE DEHYDROGENASE 2, ISOFORM A-RELATED"/>
    <property type="match status" value="1"/>
</dbReference>
<keyword evidence="14" id="KW-1185">Reference proteome</keyword>
<evidence type="ECO:0000256" key="9">
    <source>
        <dbReference type="SAM" id="MobiDB-lite"/>
    </source>
</evidence>
<dbReference type="EMBL" id="JTJC03000001">
    <property type="protein sequence ID" value="NHC33683.1"/>
    <property type="molecule type" value="Genomic_DNA"/>
</dbReference>
<dbReference type="CDD" id="cd07124">
    <property type="entry name" value="ALDH_PutA-P5CDH-RocA"/>
    <property type="match status" value="1"/>
</dbReference>
<dbReference type="InterPro" id="IPR029041">
    <property type="entry name" value="FAD-linked_oxidoreductase-like"/>
</dbReference>
<dbReference type="AlphaFoldDB" id="A0A9X5E1R3"/>
<evidence type="ECO:0000256" key="6">
    <source>
        <dbReference type="ARBA" id="ARBA00048142"/>
    </source>
</evidence>
<dbReference type="InterPro" id="IPR016162">
    <property type="entry name" value="Ald_DH_N"/>
</dbReference>
<feature type="active site" evidence="8">
    <location>
        <position position="778"/>
    </location>
</feature>
<comment type="catalytic activity">
    <reaction evidence="6">
        <text>L-glutamate 5-semialdehyde + NAD(+) + H2O = L-glutamate + NADH + 2 H(+)</text>
        <dbReference type="Rhea" id="RHEA:30235"/>
        <dbReference type="ChEBI" id="CHEBI:15377"/>
        <dbReference type="ChEBI" id="CHEBI:15378"/>
        <dbReference type="ChEBI" id="CHEBI:29985"/>
        <dbReference type="ChEBI" id="CHEBI:57540"/>
        <dbReference type="ChEBI" id="CHEBI:57945"/>
        <dbReference type="ChEBI" id="CHEBI:58066"/>
        <dbReference type="EC" id="1.2.1.88"/>
    </reaction>
</comment>
<dbReference type="GO" id="GO:0003700">
    <property type="term" value="F:DNA-binding transcription factor activity"/>
    <property type="evidence" value="ECO:0007669"/>
    <property type="project" value="InterPro"/>
</dbReference>
<dbReference type="NCBIfam" id="TIGR01237">
    <property type="entry name" value="D1pyr5carbox2"/>
    <property type="match status" value="1"/>
</dbReference>
<keyword evidence="3 13" id="KW-0560">Oxidoreductase</keyword>
<evidence type="ECO:0000313" key="14">
    <source>
        <dbReference type="Proteomes" id="UP000031532"/>
    </source>
</evidence>
<dbReference type="EC" id="1.2.1.88" evidence="2"/>
<proteinExistence type="inferred from homology"/>
<evidence type="ECO:0000256" key="1">
    <source>
        <dbReference type="ARBA" id="ARBA00004786"/>
    </source>
</evidence>
<accession>A0A9X5E1R3</accession>
<comment type="similarity">
    <text evidence="7">Belongs to the aldehyde dehydrogenase family. RocA subfamily.</text>
</comment>
<dbReference type="Pfam" id="PF01619">
    <property type="entry name" value="Pro_dh"/>
    <property type="match status" value="1"/>
</dbReference>
<evidence type="ECO:0000259" key="11">
    <source>
        <dbReference type="Pfam" id="PF01619"/>
    </source>
</evidence>
<dbReference type="Pfam" id="PF18083">
    <property type="entry name" value="PutA_N"/>
    <property type="match status" value="1"/>
</dbReference>
<dbReference type="SUPFAM" id="SSF51730">
    <property type="entry name" value="FAD-linked oxidoreductase"/>
    <property type="match status" value="1"/>
</dbReference>
<dbReference type="FunFam" id="3.20.20.220:FF:000021">
    <property type="entry name" value="Aldehyde dehydrogenase family protein"/>
    <property type="match status" value="1"/>
</dbReference>
<comment type="caution">
    <text evidence="13">The sequence shown here is derived from an EMBL/GenBank/DDBJ whole genome shotgun (WGS) entry which is preliminary data.</text>
</comment>
<evidence type="ECO:0000256" key="8">
    <source>
        <dbReference type="PIRSR" id="PIRSR000197-1"/>
    </source>
</evidence>
<name>A0A9X5E1R3_9CYAN</name>
<evidence type="ECO:0000256" key="2">
    <source>
        <dbReference type="ARBA" id="ARBA00012884"/>
    </source>
</evidence>
<dbReference type="PANTHER" id="PTHR42862">
    <property type="entry name" value="DELTA-1-PYRROLINE-5-CARBOXYLATE DEHYDROGENASE 1, ISOFORM A-RELATED"/>
    <property type="match status" value="1"/>
</dbReference>
<comment type="pathway">
    <text evidence="1">Amino-acid degradation; L-proline degradation into L-glutamate; L-glutamate from L-proline: step 2/2.</text>
</comment>
<dbReference type="SUPFAM" id="SSF53720">
    <property type="entry name" value="ALDH-like"/>
    <property type="match status" value="1"/>
</dbReference>
<dbReference type="GO" id="GO:0003842">
    <property type="term" value="F:L-glutamate gamma-semialdehyde dehydrogenase activity"/>
    <property type="evidence" value="ECO:0007669"/>
    <property type="project" value="UniProtKB-EC"/>
</dbReference>
<evidence type="ECO:0000259" key="12">
    <source>
        <dbReference type="Pfam" id="PF18083"/>
    </source>
</evidence>
<dbReference type="PIRSF" id="PIRSF000197">
    <property type="entry name" value="Bifunct_PutA"/>
    <property type="match status" value="1"/>
</dbReference>
<dbReference type="InterPro" id="IPR041514">
    <property type="entry name" value="PutA_N"/>
</dbReference>
<reference evidence="13 14" key="1">
    <citation type="journal article" date="2015" name="Genome Announc.">
        <title>Draft Genome Sequence of the Terrestrial Cyanobacterium Scytonema millei VB511283, Isolated from Eastern India.</title>
        <authorList>
            <person name="Sen D."/>
            <person name="Chandrababunaidu M.M."/>
            <person name="Singh D."/>
            <person name="Sanghi N."/>
            <person name="Ghorai A."/>
            <person name="Mishra G.P."/>
            <person name="Madduluri M."/>
            <person name="Adhikary S.P."/>
            <person name="Tripathy S."/>
        </authorList>
    </citation>
    <scope>NUCLEOTIDE SEQUENCE [LARGE SCALE GENOMIC DNA]</scope>
    <source>
        <strain evidence="13 14">VB511283</strain>
    </source>
</reference>
<dbReference type="InterPro" id="IPR005932">
    <property type="entry name" value="RocA"/>
</dbReference>
<feature type="domain" description="Proline dehydrogenase" evidence="11">
    <location>
        <begin position="136"/>
        <end position="441"/>
    </location>
</feature>
<sequence>MVLQAQPSTYEPKTQEIAKQLLAATRENRSFFASIREQMRWDDKLLAWAMSNPGLRVQLFRFIDCLPALRSKPEIARHLQEYLGDESVELPTALKGMLNFANPDSMPGQVAATTVSTAVETLAHKYIAGENIQQTLKTIERLRKEKMAFTIDILGEAVITEAEAQSYLERYLDLMAQLAAASKNWKPVAQIDEADGEALPQVQVSVKLTAFYSQFDPLDAAGSTARVSDRIRTVLRKAKELGVSIHFDMEQYAYKDLIFSILKQVLQEEEFRSRTDVGVTIQAYLRDSERDAQDLIAWVKQRGYPLTVRLVKGAYWDQETIKAEQKHWQQPVFNDKAATDLNFEKITQLLLENHEYIYSAIGSHNVRSQAHAIAIAETLKIPRRRFEMQVLYGMGDKLAKALSDRGYRVRVYCPYGELLPGMAYLIRRLLENTANSSFLRQNLEERPIEELIAPPILREQGAGSREQGVGSRESGVGSRESERRSLSPHSSLLTPHPFNPAADTDYAVVEAREQSQQAFQQVRQLFGKTYLPLVNGEYVSTSEIIDSVNPSNFSEVVGKVGLLSVEQAEQAMQAAKAAFPGWKNTPAKQRASILRKAGDLMELRRAELSAWIVLEVGKPVKEADSEVSEAIDFCRYYAAEMERLDAGYNYDVAGETNRYLYQPRGIAVVISPWNFPLAIATGMTVAALVAGNCTLLKPAETSSVIAAKLTEILVEAGFPKGVYQFVPGKGSKVGAHLVNHPDTHLIAFTGSREVGCRIYAEAAKVQPGQKHLKRVIAEMGGKNGMIVDESADLDQAVVGVVQSAFGYSGQKCSAASRVIVLDSVYDTFIHRLVEATRSLNIGATELPSTQVGPVIDGNAQARIREYIEQGRQEAKVAVEIPASDNGYFVNPTIFTEVPPTATIAQEEIFGPVVAVIRVKDFEEAIAVANGTDYALTGGLYSRTPSHIQMAQEQFEVGNLYINRTITGAIVARQPFGGFKMSGVGSKAGGPDYLLQFLEPRAITENVQRQGFAPIEGAE</sequence>
<dbReference type="InterPro" id="IPR025703">
    <property type="entry name" value="Bifunct_PutA"/>
</dbReference>
<dbReference type="InterPro" id="IPR015590">
    <property type="entry name" value="Aldehyde_DH_dom"/>
</dbReference>
<keyword evidence="4" id="KW-0520">NAD</keyword>
<protein>
    <recommendedName>
        <fullName evidence="5">L-glutamate gamma-semialdehyde dehydrogenase</fullName>
        <ecNumber evidence="2">1.2.1.88</ecNumber>
    </recommendedName>
    <alternativeName>
        <fullName evidence="5">L-glutamate gamma-semialdehyde dehydrogenase</fullName>
    </alternativeName>
</protein>
<evidence type="ECO:0000256" key="7">
    <source>
        <dbReference type="ARBA" id="ARBA00061617"/>
    </source>
</evidence>